<dbReference type="Proteomes" id="UP001163846">
    <property type="component" value="Unassembled WGS sequence"/>
</dbReference>
<name>A0AA38PGV1_9AGAR</name>
<keyword evidence="2" id="KW-1185">Reference proteome</keyword>
<feature type="non-terminal residue" evidence="1">
    <location>
        <position position="67"/>
    </location>
</feature>
<accession>A0AA38PGV1</accession>
<dbReference type="AlphaFoldDB" id="A0AA38PGV1"/>
<comment type="caution">
    <text evidence="1">The sequence shown here is derived from an EMBL/GenBank/DDBJ whole genome shotgun (WGS) entry which is preliminary data.</text>
</comment>
<dbReference type="EMBL" id="MU805999">
    <property type="protein sequence ID" value="KAJ3842659.1"/>
    <property type="molecule type" value="Genomic_DNA"/>
</dbReference>
<feature type="non-terminal residue" evidence="1">
    <location>
        <position position="1"/>
    </location>
</feature>
<gene>
    <name evidence="1" type="ORF">F5878DRAFT_511301</name>
</gene>
<proteinExistence type="predicted"/>
<sequence>LLQNQALVRSLHSGASGIGPGLVEHNTLVALDLIIDPYTAVIFTNPLALPSQFDTLIDTISEQSWTY</sequence>
<organism evidence="1 2">
    <name type="scientific">Lentinula raphanica</name>
    <dbReference type="NCBI Taxonomy" id="153919"/>
    <lineage>
        <taxon>Eukaryota</taxon>
        <taxon>Fungi</taxon>
        <taxon>Dikarya</taxon>
        <taxon>Basidiomycota</taxon>
        <taxon>Agaricomycotina</taxon>
        <taxon>Agaricomycetes</taxon>
        <taxon>Agaricomycetidae</taxon>
        <taxon>Agaricales</taxon>
        <taxon>Marasmiineae</taxon>
        <taxon>Omphalotaceae</taxon>
        <taxon>Lentinula</taxon>
    </lineage>
</organism>
<evidence type="ECO:0000313" key="2">
    <source>
        <dbReference type="Proteomes" id="UP001163846"/>
    </source>
</evidence>
<protein>
    <submittedName>
        <fullName evidence="1">Uncharacterized protein</fullName>
    </submittedName>
</protein>
<reference evidence="1" key="1">
    <citation type="submission" date="2022-08" db="EMBL/GenBank/DDBJ databases">
        <authorList>
            <consortium name="DOE Joint Genome Institute"/>
            <person name="Min B."/>
            <person name="Riley R."/>
            <person name="Sierra-Patev S."/>
            <person name="Naranjo-Ortiz M."/>
            <person name="Looney B."/>
            <person name="Konkel Z."/>
            <person name="Slot J.C."/>
            <person name="Sakamoto Y."/>
            <person name="Steenwyk J.L."/>
            <person name="Rokas A."/>
            <person name="Carro J."/>
            <person name="Camarero S."/>
            <person name="Ferreira P."/>
            <person name="Molpeceres G."/>
            <person name="Ruiz-Duenas F.J."/>
            <person name="Serrano A."/>
            <person name="Henrissat B."/>
            <person name="Drula E."/>
            <person name="Hughes K.W."/>
            <person name="Mata J.L."/>
            <person name="Ishikawa N.K."/>
            <person name="Vargas-Isla R."/>
            <person name="Ushijima S."/>
            <person name="Smith C.A."/>
            <person name="Ahrendt S."/>
            <person name="Andreopoulos W."/>
            <person name="He G."/>
            <person name="Labutti K."/>
            <person name="Lipzen A."/>
            <person name="Ng V."/>
            <person name="Sandor L."/>
            <person name="Barry K."/>
            <person name="Martinez A.T."/>
            <person name="Xiao Y."/>
            <person name="Gibbons J.G."/>
            <person name="Terashima K."/>
            <person name="Hibbett D.S."/>
            <person name="Grigoriev I.V."/>
        </authorList>
    </citation>
    <scope>NUCLEOTIDE SEQUENCE</scope>
    <source>
        <strain evidence="1">TFB9207</strain>
    </source>
</reference>
<evidence type="ECO:0000313" key="1">
    <source>
        <dbReference type="EMBL" id="KAJ3842659.1"/>
    </source>
</evidence>